<feature type="transmembrane region" description="Helical" evidence="1">
    <location>
        <begin position="76"/>
        <end position="99"/>
    </location>
</feature>
<dbReference type="AlphaFoldDB" id="A0A1W2H1U2"/>
<keyword evidence="1" id="KW-0472">Membrane</keyword>
<feature type="transmembrane region" description="Helical" evidence="1">
    <location>
        <begin position="143"/>
        <end position="161"/>
    </location>
</feature>
<reference evidence="3" key="1">
    <citation type="submission" date="2017-04" db="EMBL/GenBank/DDBJ databases">
        <authorList>
            <person name="Varghese N."/>
            <person name="Submissions S."/>
        </authorList>
    </citation>
    <scope>NUCLEOTIDE SEQUENCE [LARGE SCALE GENOMIC DNA]</scope>
    <source>
        <strain evidence="3">DSM 16537</strain>
    </source>
</reference>
<dbReference type="Proteomes" id="UP000192333">
    <property type="component" value="Chromosome I"/>
</dbReference>
<evidence type="ECO:0000256" key="1">
    <source>
        <dbReference type="SAM" id="Phobius"/>
    </source>
</evidence>
<feature type="transmembrane region" description="Helical" evidence="1">
    <location>
        <begin position="181"/>
        <end position="197"/>
    </location>
</feature>
<name>A0A1W2H1U2_9BACT</name>
<feature type="transmembrane region" description="Helical" evidence="1">
    <location>
        <begin position="25"/>
        <end position="43"/>
    </location>
</feature>
<organism evidence="2 3">
    <name type="scientific">Aquiflexum balticum DSM 16537</name>
    <dbReference type="NCBI Taxonomy" id="758820"/>
    <lineage>
        <taxon>Bacteria</taxon>
        <taxon>Pseudomonadati</taxon>
        <taxon>Bacteroidota</taxon>
        <taxon>Cytophagia</taxon>
        <taxon>Cytophagales</taxon>
        <taxon>Cyclobacteriaceae</taxon>
        <taxon>Aquiflexum</taxon>
    </lineage>
</organism>
<keyword evidence="3" id="KW-1185">Reference proteome</keyword>
<sequence>MPYSKTENISVFTNLQKIQEKRASLFKFIIFIFHLVGIIGMSIPNLRPFFQIMTPFHLLLSLGILVLFHSDWNKSFSFFAISAFLIGYGSEVLGVHTGFPFGNYRYGTVLGIQLFEVPLMIGVNWLLLVYLTGNLFSKKIKNNWLAAALGAGLMVGIDFLIEPVAMKLDFWSWEMNEIPLSNYIGWLAVGYLIHLIFRKASFQKGNPISSFLLINLIAFFIILNFIV</sequence>
<keyword evidence="1" id="KW-0812">Transmembrane</keyword>
<dbReference type="InterPro" id="IPR007354">
    <property type="entry name" value="CruF-like"/>
</dbReference>
<evidence type="ECO:0000313" key="3">
    <source>
        <dbReference type="Proteomes" id="UP000192333"/>
    </source>
</evidence>
<dbReference type="OrthoDB" id="9811293at2"/>
<evidence type="ECO:0000313" key="2">
    <source>
        <dbReference type="EMBL" id="SMD42915.1"/>
    </source>
</evidence>
<dbReference type="Pfam" id="PF04240">
    <property type="entry name" value="Caroten_synth"/>
    <property type="match status" value="1"/>
</dbReference>
<keyword evidence="1" id="KW-1133">Transmembrane helix</keyword>
<protein>
    <submittedName>
        <fullName evidence="2">Putative membrane protein</fullName>
    </submittedName>
</protein>
<dbReference type="PANTHER" id="PTHR39419">
    <property type="entry name" value="SLL0814 PROTEIN"/>
    <property type="match status" value="1"/>
</dbReference>
<dbReference type="STRING" id="758820.SAMN00777080_1484"/>
<proteinExistence type="predicted"/>
<accession>A0A1W2H1U2</accession>
<dbReference type="PANTHER" id="PTHR39419:SF1">
    <property type="entry name" value="SLL0814 PROTEIN"/>
    <property type="match status" value="1"/>
</dbReference>
<feature type="transmembrane region" description="Helical" evidence="1">
    <location>
        <begin position="111"/>
        <end position="131"/>
    </location>
</feature>
<feature type="transmembrane region" description="Helical" evidence="1">
    <location>
        <begin position="209"/>
        <end position="226"/>
    </location>
</feature>
<gene>
    <name evidence="2" type="ORF">SAMN00777080_1484</name>
</gene>
<feature type="transmembrane region" description="Helical" evidence="1">
    <location>
        <begin position="49"/>
        <end position="69"/>
    </location>
</feature>
<dbReference type="EMBL" id="LT838813">
    <property type="protein sequence ID" value="SMD42915.1"/>
    <property type="molecule type" value="Genomic_DNA"/>
</dbReference>